<protein>
    <submittedName>
        <fullName evidence="1">Uncharacterized protein</fullName>
    </submittedName>
</protein>
<name>A0A4Z2GLX8_9TELE</name>
<evidence type="ECO:0000313" key="2">
    <source>
        <dbReference type="Proteomes" id="UP000314294"/>
    </source>
</evidence>
<accession>A0A4Z2GLX8</accession>
<comment type="caution">
    <text evidence="1">The sequence shown here is derived from an EMBL/GenBank/DDBJ whole genome shotgun (WGS) entry which is preliminary data.</text>
</comment>
<evidence type="ECO:0000313" key="1">
    <source>
        <dbReference type="EMBL" id="TNN53813.1"/>
    </source>
</evidence>
<dbReference type="AlphaFoldDB" id="A0A4Z2GLX8"/>
<sequence length="65" mass="7723">MRREGGVGTEVRKQVIVERFEEVEEDRLMQYYDGKLHQCDSEERPLPAGQERYHHTVFLVANTMK</sequence>
<keyword evidence="2" id="KW-1185">Reference proteome</keyword>
<dbReference type="Proteomes" id="UP000314294">
    <property type="component" value="Unassembled WGS sequence"/>
</dbReference>
<reference evidence="1 2" key="1">
    <citation type="submission" date="2019-03" db="EMBL/GenBank/DDBJ databases">
        <title>First draft genome of Liparis tanakae, snailfish: a comprehensive survey of snailfish specific genes.</title>
        <authorList>
            <person name="Kim W."/>
            <person name="Song I."/>
            <person name="Jeong J.-H."/>
            <person name="Kim D."/>
            <person name="Kim S."/>
            <person name="Ryu S."/>
            <person name="Song J.Y."/>
            <person name="Lee S.K."/>
        </authorList>
    </citation>
    <scope>NUCLEOTIDE SEQUENCE [LARGE SCALE GENOMIC DNA]</scope>
    <source>
        <tissue evidence="1">Muscle</tissue>
    </source>
</reference>
<dbReference type="EMBL" id="SRLO01000504">
    <property type="protein sequence ID" value="TNN53813.1"/>
    <property type="molecule type" value="Genomic_DNA"/>
</dbReference>
<organism evidence="1 2">
    <name type="scientific">Liparis tanakae</name>
    <name type="common">Tanaka's snailfish</name>
    <dbReference type="NCBI Taxonomy" id="230148"/>
    <lineage>
        <taxon>Eukaryota</taxon>
        <taxon>Metazoa</taxon>
        <taxon>Chordata</taxon>
        <taxon>Craniata</taxon>
        <taxon>Vertebrata</taxon>
        <taxon>Euteleostomi</taxon>
        <taxon>Actinopterygii</taxon>
        <taxon>Neopterygii</taxon>
        <taxon>Teleostei</taxon>
        <taxon>Neoteleostei</taxon>
        <taxon>Acanthomorphata</taxon>
        <taxon>Eupercaria</taxon>
        <taxon>Perciformes</taxon>
        <taxon>Cottioidei</taxon>
        <taxon>Cottales</taxon>
        <taxon>Liparidae</taxon>
        <taxon>Liparis</taxon>
    </lineage>
</organism>
<gene>
    <name evidence="1" type="ORF">EYF80_035958</name>
</gene>
<proteinExistence type="predicted"/>